<evidence type="ECO:0000313" key="9">
    <source>
        <dbReference type="Proteomes" id="UP000629025"/>
    </source>
</evidence>
<dbReference type="PROSITE" id="PS51085">
    <property type="entry name" value="2FE2S_FER_2"/>
    <property type="match status" value="1"/>
</dbReference>
<keyword evidence="4" id="KW-0408">Iron</keyword>
<dbReference type="InterPro" id="IPR001041">
    <property type="entry name" value="2Fe-2S_ferredoxin-type"/>
</dbReference>
<keyword evidence="9" id="KW-1185">Reference proteome</keyword>
<evidence type="ECO:0000256" key="5">
    <source>
        <dbReference type="ARBA" id="ARBA00023014"/>
    </source>
</evidence>
<organism evidence="8 9">
    <name type="scientific">Marinobacterium zhoushanense</name>
    <dbReference type="NCBI Taxonomy" id="1679163"/>
    <lineage>
        <taxon>Bacteria</taxon>
        <taxon>Pseudomonadati</taxon>
        <taxon>Pseudomonadota</taxon>
        <taxon>Gammaproteobacteria</taxon>
        <taxon>Oceanospirillales</taxon>
        <taxon>Oceanospirillaceae</taxon>
        <taxon>Marinobacterium</taxon>
    </lineage>
</organism>
<comment type="caution">
    <text evidence="8">The sequence shown here is derived from an EMBL/GenBank/DDBJ whole genome shotgun (WGS) entry which is preliminary data.</text>
</comment>
<evidence type="ECO:0000313" key="8">
    <source>
        <dbReference type="EMBL" id="GGC03255.1"/>
    </source>
</evidence>
<dbReference type="EMBL" id="BMIJ01000006">
    <property type="protein sequence ID" value="GGC03255.1"/>
    <property type="molecule type" value="Genomic_DNA"/>
</dbReference>
<evidence type="ECO:0000259" key="7">
    <source>
        <dbReference type="PROSITE" id="PS51085"/>
    </source>
</evidence>
<dbReference type="InterPro" id="IPR001055">
    <property type="entry name" value="Adrenodoxin-like"/>
</dbReference>
<keyword evidence="3" id="KW-0479">Metal-binding</keyword>
<feature type="domain" description="2Fe-2S ferredoxin-type" evidence="7">
    <location>
        <begin position="2"/>
        <end position="106"/>
    </location>
</feature>
<protein>
    <submittedName>
        <fullName evidence="8">Ferredoxin</fullName>
    </submittedName>
</protein>
<keyword evidence="5" id="KW-0411">Iron-sulfur</keyword>
<dbReference type="PRINTS" id="PR00355">
    <property type="entry name" value="ADRENODOXIN"/>
</dbReference>
<evidence type="ECO:0000256" key="3">
    <source>
        <dbReference type="ARBA" id="ARBA00022723"/>
    </source>
</evidence>
<evidence type="ECO:0000256" key="4">
    <source>
        <dbReference type="ARBA" id="ARBA00023004"/>
    </source>
</evidence>
<dbReference type="InterPro" id="IPR036010">
    <property type="entry name" value="2Fe-2S_ferredoxin-like_sf"/>
</dbReference>
<dbReference type="CDD" id="cd00207">
    <property type="entry name" value="fer2"/>
    <property type="match status" value="1"/>
</dbReference>
<dbReference type="RefSeq" id="WP_188750089.1">
    <property type="nucleotide sequence ID" value="NZ_BMIJ01000006.1"/>
</dbReference>
<accession>A0ABQ1KL43</accession>
<evidence type="ECO:0000256" key="2">
    <source>
        <dbReference type="ARBA" id="ARBA00022714"/>
    </source>
</evidence>
<name>A0ABQ1KL43_9GAMM</name>
<dbReference type="Gene3D" id="3.10.20.30">
    <property type="match status" value="1"/>
</dbReference>
<dbReference type="Pfam" id="PF00111">
    <property type="entry name" value="Fer2"/>
    <property type="match status" value="1"/>
</dbReference>
<keyword evidence="2" id="KW-0001">2Fe-2S</keyword>
<dbReference type="InterPro" id="IPR012675">
    <property type="entry name" value="Beta-grasp_dom_sf"/>
</dbReference>
<dbReference type="Proteomes" id="UP000629025">
    <property type="component" value="Unassembled WGS sequence"/>
</dbReference>
<dbReference type="PANTHER" id="PTHR23426">
    <property type="entry name" value="FERREDOXIN/ADRENODOXIN"/>
    <property type="match status" value="1"/>
</dbReference>
<dbReference type="SUPFAM" id="SSF54292">
    <property type="entry name" value="2Fe-2S ferredoxin-like"/>
    <property type="match status" value="1"/>
</dbReference>
<reference evidence="9" key="1">
    <citation type="journal article" date="2019" name="Int. J. Syst. Evol. Microbiol.">
        <title>The Global Catalogue of Microorganisms (GCM) 10K type strain sequencing project: providing services to taxonomists for standard genome sequencing and annotation.</title>
        <authorList>
            <consortium name="The Broad Institute Genomics Platform"/>
            <consortium name="The Broad Institute Genome Sequencing Center for Infectious Disease"/>
            <person name="Wu L."/>
            <person name="Ma J."/>
        </authorList>
    </citation>
    <scope>NUCLEOTIDE SEQUENCE [LARGE SCALE GENOMIC DNA]</scope>
    <source>
        <strain evidence="9">CGMCC 1.15341</strain>
    </source>
</reference>
<comment type="cofactor">
    <cofactor evidence="6">
        <name>[2Fe-2S] cluster</name>
        <dbReference type="ChEBI" id="CHEBI:190135"/>
    </cofactor>
</comment>
<proteinExistence type="inferred from homology"/>
<gene>
    <name evidence="8" type="primary">fdx</name>
    <name evidence="8" type="ORF">GCM10011352_31830</name>
</gene>
<comment type="similarity">
    <text evidence="1">Belongs to the adrenodoxin/putidaredoxin family.</text>
</comment>
<sequence length="107" mass="11669">MVKITFVEADGVSYDIKAPEGWSLMEAAFHNGVEGIEAECGGACNCATCHVYIDERYLDKLPPIGSTEDEMLECTAAERRANSRLSCQIELTAELDGIVVDLPETQI</sequence>
<evidence type="ECO:0000256" key="6">
    <source>
        <dbReference type="ARBA" id="ARBA00034078"/>
    </source>
</evidence>
<evidence type="ECO:0000256" key="1">
    <source>
        <dbReference type="ARBA" id="ARBA00010914"/>
    </source>
</evidence>
<dbReference type="PANTHER" id="PTHR23426:SF65">
    <property type="entry name" value="FERREDOXIN-2, MITOCHONDRIAL"/>
    <property type="match status" value="1"/>
</dbReference>